<keyword evidence="1" id="KW-0472">Membrane</keyword>
<evidence type="ECO:0000313" key="4">
    <source>
        <dbReference type="Proteomes" id="UP001241537"/>
    </source>
</evidence>
<dbReference type="Gene3D" id="1.10.10.10">
    <property type="entry name" value="Winged helix-like DNA-binding domain superfamily/Winged helix DNA-binding domain"/>
    <property type="match status" value="1"/>
</dbReference>
<feature type="domain" description="HTH luxR-type" evidence="2">
    <location>
        <begin position="456"/>
        <end position="513"/>
    </location>
</feature>
<dbReference type="AlphaFoldDB" id="A0AAE3VA64"/>
<dbReference type="Proteomes" id="UP001241537">
    <property type="component" value="Unassembled WGS sequence"/>
</dbReference>
<keyword evidence="4" id="KW-1185">Reference proteome</keyword>
<dbReference type="SUPFAM" id="SSF46894">
    <property type="entry name" value="C-terminal effector domain of the bipartite response regulators"/>
    <property type="match status" value="1"/>
</dbReference>
<evidence type="ECO:0000313" key="3">
    <source>
        <dbReference type="EMBL" id="MDQ0152524.1"/>
    </source>
</evidence>
<dbReference type="Pfam" id="PF00196">
    <property type="entry name" value="GerE"/>
    <property type="match status" value="1"/>
</dbReference>
<name>A0AAE3VA64_9FIRM</name>
<dbReference type="RefSeq" id="WP_106611767.1">
    <property type="nucleotide sequence ID" value="NZ_JAUSTO010000006.1"/>
</dbReference>
<accession>A0AAE3VA64</accession>
<keyword evidence="3" id="KW-0238">DNA-binding</keyword>
<dbReference type="InterPro" id="IPR036388">
    <property type="entry name" value="WH-like_DNA-bd_sf"/>
</dbReference>
<sequence length="529" mass="60354">MSLKWLDFKKRRELLQKAGSKRSTLRRRLLVHLLFMTLAAFGVLVLFLYRSGMLFNRETSVRQSMEQQLMATSDSVQELVDTMTAYGNNLAKTLSHGIEYRLEESGQPFQAFNDNPELLLEEQRELYAELNTTLKVVRSSGDFAILDATTNTELPEASHSRSAVYLRLSNVCSSVQLDPDVFYFRGIPDLAREKGLELHNRWNLEVDTDYLPEFEDMRHNVQSKGFWTGRKKISRVWEEALFYCAPLRGSDGEFYGMCGMELSELYMRLAYPAVETGFGSLITVLAPMKDGVLNLSDGLIGGQSGVWFSNRPRLVVQKKKGLCCYYDGNTTYVGCHRILTLPAKEGEQWVIALLLPKEHYSGYLASGRNAVLFAILGFILCMVLLSVFVSKKFVQPIVDGIEAIRRNDESGNAYTGISELDQLIEFLNTQPQAEPISSKELPPNIEELFLCFSEGVHQLTTAEYNIFHYYMDGYMVSEIPELAFISLSTVKKHNRSIYTKLNISSNYELMLLVDLFRRCGRLSELEREW</sequence>
<dbReference type="GO" id="GO:0006355">
    <property type="term" value="P:regulation of DNA-templated transcription"/>
    <property type="evidence" value="ECO:0007669"/>
    <property type="project" value="InterPro"/>
</dbReference>
<organism evidence="3 4">
    <name type="scientific">Moryella indoligenes</name>
    <dbReference type="NCBI Taxonomy" id="371674"/>
    <lineage>
        <taxon>Bacteria</taxon>
        <taxon>Bacillati</taxon>
        <taxon>Bacillota</taxon>
        <taxon>Clostridia</taxon>
        <taxon>Lachnospirales</taxon>
        <taxon>Lachnospiraceae</taxon>
        <taxon>Moryella</taxon>
    </lineage>
</organism>
<dbReference type="InterPro" id="IPR016032">
    <property type="entry name" value="Sig_transdc_resp-reg_C-effctor"/>
</dbReference>
<feature type="transmembrane region" description="Helical" evidence="1">
    <location>
        <begin position="370"/>
        <end position="389"/>
    </location>
</feature>
<keyword evidence="1" id="KW-0812">Transmembrane</keyword>
<dbReference type="InterPro" id="IPR000792">
    <property type="entry name" value="Tscrpt_reg_LuxR_C"/>
</dbReference>
<reference evidence="3" key="1">
    <citation type="submission" date="2023-07" db="EMBL/GenBank/DDBJ databases">
        <title>Genomic Encyclopedia of Type Strains, Phase IV (KMG-IV): sequencing the most valuable type-strain genomes for metagenomic binning, comparative biology and taxonomic classification.</title>
        <authorList>
            <person name="Goeker M."/>
        </authorList>
    </citation>
    <scope>NUCLEOTIDE SEQUENCE</scope>
    <source>
        <strain evidence="3">DSM 19659</strain>
    </source>
</reference>
<dbReference type="SMART" id="SM00421">
    <property type="entry name" value="HTH_LUXR"/>
    <property type="match status" value="1"/>
</dbReference>
<evidence type="ECO:0000256" key="1">
    <source>
        <dbReference type="SAM" id="Phobius"/>
    </source>
</evidence>
<proteinExistence type="predicted"/>
<comment type="caution">
    <text evidence="3">The sequence shown here is derived from an EMBL/GenBank/DDBJ whole genome shotgun (WGS) entry which is preliminary data.</text>
</comment>
<evidence type="ECO:0000259" key="2">
    <source>
        <dbReference type="SMART" id="SM00421"/>
    </source>
</evidence>
<feature type="transmembrane region" description="Helical" evidence="1">
    <location>
        <begin position="29"/>
        <end position="49"/>
    </location>
</feature>
<dbReference type="GO" id="GO:0003677">
    <property type="term" value="F:DNA binding"/>
    <property type="evidence" value="ECO:0007669"/>
    <property type="project" value="UniProtKB-KW"/>
</dbReference>
<keyword evidence="1" id="KW-1133">Transmembrane helix</keyword>
<gene>
    <name evidence="3" type="ORF">J2S20_001216</name>
</gene>
<dbReference type="EMBL" id="JAUSTO010000006">
    <property type="protein sequence ID" value="MDQ0152524.1"/>
    <property type="molecule type" value="Genomic_DNA"/>
</dbReference>
<protein>
    <submittedName>
        <fullName evidence="3">DNA-binding CsgD family transcriptional regulator</fullName>
    </submittedName>
</protein>